<sequence>MGGDDEQQSGLFYELCTLILALLRSPHLFFPAVGSLCGTPQRSEISPAGIASLFLGASLALMLCGSITFMLGCILMPWVIGFVIVLYFLGIVSSLSGIGKAILCPHRTRTCVEADDGCPGSSLLGNES</sequence>
<protein>
    <submittedName>
        <fullName evidence="2">Uncharacterized protein</fullName>
    </submittedName>
</protein>
<dbReference type="PANTHER" id="PTHR34781:SF2">
    <property type="entry name" value="TRANSMEMBRANE PROTEIN"/>
    <property type="match status" value="1"/>
</dbReference>
<evidence type="ECO:0000313" key="3">
    <source>
        <dbReference type="Proteomes" id="UP001552299"/>
    </source>
</evidence>
<reference evidence="2 3" key="1">
    <citation type="journal article" date="2024" name="Plant Biotechnol. J.">
        <title>Dendrobium thyrsiflorum genome and its molecular insights into genes involved in important horticultural traits.</title>
        <authorList>
            <person name="Chen B."/>
            <person name="Wang J.Y."/>
            <person name="Zheng P.J."/>
            <person name="Li K.L."/>
            <person name="Liang Y.M."/>
            <person name="Chen X.F."/>
            <person name="Zhang C."/>
            <person name="Zhao X."/>
            <person name="He X."/>
            <person name="Zhang G.Q."/>
            <person name="Liu Z.J."/>
            <person name="Xu Q."/>
        </authorList>
    </citation>
    <scope>NUCLEOTIDE SEQUENCE [LARGE SCALE GENOMIC DNA]</scope>
    <source>
        <strain evidence="2">GZMU011</strain>
    </source>
</reference>
<keyword evidence="1" id="KW-0472">Membrane</keyword>
<dbReference type="AlphaFoldDB" id="A0ABD0U027"/>
<dbReference type="EMBL" id="JANQDX010000019">
    <property type="protein sequence ID" value="KAL0905223.1"/>
    <property type="molecule type" value="Genomic_DNA"/>
</dbReference>
<dbReference type="Proteomes" id="UP001552299">
    <property type="component" value="Unassembled WGS sequence"/>
</dbReference>
<name>A0ABD0U027_DENTH</name>
<proteinExistence type="predicted"/>
<feature type="transmembrane region" description="Helical" evidence="1">
    <location>
        <begin position="78"/>
        <end position="99"/>
    </location>
</feature>
<keyword evidence="3" id="KW-1185">Reference proteome</keyword>
<gene>
    <name evidence="2" type="ORF">M5K25_027412</name>
</gene>
<accession>A0ABD0U027</accession>
<keyword evidence="1" id="KW-0812">Transmembrane</keyword>
<comment type="caution">
    <text evidence="2">The sequence shown here is derived from an EMBL/GenBank/DDBJ whole genome shotgun (WGS) entry which is preliminary data.</text>
</comment>
<keyword evidence="1" id="KW-1133">Transmembrane helix</keyword>
<feature type="transmembrane region" description="Helical" evidence="1">
    <location>
        <begin position="12"/>
        <end position="38"/>
    </location>
</feature>
<dbReference type="PANTHER" id="PTHR34781">
    <property type="entry name" value="TRANSMEMBRANE PROTEIN"/>
    <property type="match status" value="1"/>
</dbReference>
<evidence type="ECO:0000313" key="2">
    <source>
        <dbReference type="EMBL" id="KAL0905223.1"/>
    </source>
</evidence>
<feature type="transmembrane region" description="Helical" evidence="1">
    <location>
        <begin position="50"/>
        <end position="72"/>
    </location>
</feature>
<evidence type="ECO:0000256" key="1">
    <source>
        <dbReference type="SAM" id="Phobius"/>
    </source>
</evidence>
<organism evidence="2 3">
    <name type="scientific">Dendrobium thyrsiflorum</name>
    <name type="common">Pinecone-like raceme dendrobium</name>
    <name type="synonym">Orchid</name>
    <dbReference type="NCBI Taxonomy" id="117978"/>
    <lineage>
        <taxon>Eukaryota</taxon>
        <taxon>Viridiplantae</taxon>
        <taxon>Streptophyta</taxon>
        <taxon>Embryophyta</taxon>
        <taxon>Tracheophyta</taxon>
        <taxon>Spermatophyta</taxon>
        <taxon>Magnoliopsida</taxon>
        <taxon>Liliopsida</taxon>
        <taxon>Asparagales</taxon>
        <taxon>Orchidaceae</taxon>
        <taxon>Epidendroideae</taxon>
        <taxon>Malaxideae</taxon>
        <taxon>Dendrobiinae</taxon>
        <taxon>Dendrobium</taxon>
    </lineage>
</organism>